<evidence type="ECO:0000313" key="1">
    <source>
        <dbReference type="EMBL" id="CAI9269034.1"/>
    </source>
</evidence>
<sequence length="199" mass="23091">MVTIEKQTRNSVAGGYQIDHGQSAQSMSKVHKFRKKEDEDLRERCLSFLIEQLKAEDYWDLTYLLKAMNECDFITNFVSLIQASKNGSWVLPDELVSRSSICSRDIEQQELTARPDLSHDMNPEMYFEACSKLEDLKLEARKTSLHKVKENLDGDSFRRQDDIHVCIHEVIFSAVDKESTRIGMLFHSILLWNWAGNDE</sequence>
<accession>A0AA35VHW0</accession>
<dbReference type="EMBL" id="OX465077">
    <property type="protein sequence ID" value="CAI9269034.1"/>
    <property type="molecule type" value="Genomic_DNA"/>
</dbReference>
<dbReference type="Proteomes" id="UP001177003">
    <property type="component" value="Chromosome 1"/>
</dbReference>
<proteinExistence type="predicted"/>
<evidence type="ECO:0000313" key="2">
    <source>
        <dbReference type="Proteomes" id="UP001177003"/>
    </source>
</evidence>
<protein>
    <submittedName>
        <fullName evidence="1">Uncharacterized protein</fullName>
    </submittedName>
</protein>
<keyword evidence="2" id="KW-1185">Reference proteome</keyword>
<gene>
    <name evidence="1" type="ORF">LSALG_LOCUS9428</name>
</gene>
<name>A0AA35VHW0_LACSI</name>
<organism evidence="1 2">
    <name type="scientific">Lactuca saligna</name>
    <name type="common">Willowleaf lettuce</name>
    <dbReference type="NCBI Taxonomy" id="75948"/>
    <lineage>
        <taxon>Eukaryota</taxon>
        <taxon>Viridiplantae</taxon>
        <taxon>Streptophyta</taxon>
        <taxon>Embryophyta</taxon>
        <taxon>Tracheophyta</taxon>
        <taxon>Spermatophyta</taxon>
        <taxon>Magnoliopsida</taxon>
        <taxon>eudicotyledons</taxon>
        <taxon>Gunneridae</taxon>
        <taxon>Pentapetalae</taxon>
        <taxon>asterids</taxon>
        <taxon>campanulids</taxon>
        <taxon>Asterales</taxon>
        <taxon>Asteraceae</taxon>
        <taxon>Cichorioideae</taxon>
        <taxon>Cichorieae</taxon>
        <taxon>Lactucinae</taxon>
        <taxon>Lactuca</taxon>
    </lineage>
</organism>
<dbReference type="AlphaFoldDB" id="A0AA35VHW0"/>
<reference evidence="1" key="1">
    <citation type="submission" date="2023-04" db="EMBL/GenBank/DDBJ databases">
        <authorList>
            <person name="Vijverberg K."/>
            <person name="Xiong W."/>
            <person name="Schranz E."/>
        </authorList>
    </citation>
    <scope>NUCLEOTIDE SEQUENCE</scope>
</reference>